<feature type="region of interest" description="Disordered" evidence="1">
    <location>
        <begin position="14"/>
        <end position="155"/>
    </location>
</feature>
<protein>
    <submittedName>
        <fullName evidence="2">Uncharacterized protein</fullName>
    </submittedName>
</protein>
<feature type="compositionally biased region" description="Polar residues" evidence="1">
    <location>
        <begin position="77"/>
        <end position="88"/>
    </location>
</feature>
<feature type="compositionally biased region" description="Low complexity" evidence="1">
    <location>
        <begin position="108"/>
        <end position="130"/>
    </location>
</feature>
<accession>A0A699YTV5</accession>
<dbReference type="EMBL" id="BLLF01000568">
    <property type="protein sequence ID" value="GFH13041.1"/>
    <property type="molecule type" value="Genomic_DNA"/>
</dbReference>
<keyword evidence="3" id="KW-1185">Reference proteome</keyword>
<name>A0A699YTV5_HAELA</name>
<dbReference type="AlphaFoldDB" id="A0A699YTV5"/>
<sequence>MSGPGLARLTRCCAGAGARDPGQRPPLSEPAGGEQAGLAGCSQRGCAGMPRHALPTSVITYSSGPEGRGLRAGGSPQLWSVQGTQRSESAVAPGAWHWAQSGGQGAVRSAGREQGQQQGAGRSAGREQGQQQGGRGSSREHEVGQQAGVRSRQEAAWSWQAGVRGDESGMPCHAWSDQVLLLRPASTQCTHCHCVAGADQQVHHRTQGVTHAVDGQQPSLRAQGTQGMVKLELGLVRNA</sequence>
<dbReference type="Proteomes" id="UP000485058">
    <property type="component" value="Unassembled WGS sequence"/>
</dbReference>
<gene>
    <name evidence="2" type="ORF">HaLaN_08842</name>
</gene>
<proteinExistence type="predicted"/>
<organism evidence="2 3">
    <name type="scientific">Haematococcus lacustris</name>
    <name type="common">Green alga</name>
    <name type="synonym">Haematococcus pluvialis</name>
    <dbReference type="NCBI Taxonomy" id="44745"/>
    <lineage>
        <taxon>Eukaryota</taxon>
        <taxon>Viridiplantae</taxon>
        <taxon>Chlorophyta</taxon>
        <taxon>core chlorophytes</taxon>
        <taxon>Chlorophyceae</taxon>
        <taxon>CS clade</taxon>
        <taxon>Chlamydomonadales</taxon>
        <taxon>Haematococcaceae</taxon>
        <taxon>Haematococcus</taxon>
    </lineage>
</organism>
<comment type="caution">
    <text evidence="2">The sequence shown here is derived from an EMBL/GenBank/DDBJ whole genome shotgun (WGS) entry which is preliminary data.</text>
</comment>
<evidence type="ECO:0000256" key="1">
    <source>
        <dbReference type="SAM" id="MobiDB-lite"/>
    </source>
</evidence>
<reference evidence="2 3" key="1">
    <citation type="submission" date="2020-02" db="EMBL/GenBank/DDBJ databases">
        <title>Draft genome sequence of Haematococcus lacustris strain NIES-144.</title>
        <authorList>
            <person name="Morimoto D."/>
            <person name="Nakagawa S."/>
            <person name="Yoshida T."/>
            <person name="Sawayama S."/>
        </authorList>
    </citation>
    <scope>NUCLEOTIDE SEQUENCE [LARGE SCALE GENOMIC DNA]</scope>
    <source>
        <strain evidence="2 3">NIES-144</strain>
    </source>
</reference>
<evidence type="ECO:0000313" key="2">
    <source>
        <dbReference type="EMBL" id="GFH13041.1"/>
    </source>
</evidence>
<evidence type="ECO:0000313" key="3">
    <source>
        <dbReference type="Proteomes" id="UP000485058"/>
    </source>
</evidence>